<proteinExistence type="predicted"/>
<protein>
    <submittedName>
        <fullName evidence="2">Uncharacterized protein</fullName>
    </submittedName>
</protein>
<name>A0AAQ0LWM9_STAXY</name>
<feature type="transmembrane region" description="Helical" evidence="1">
    <location>
        <begin position="26"/>
        <end position="47"/>
    </location>
</feature>
<gene>
    <name evidence="2" type="ORF">BU104_12635</name>
</gene>
<evidence type="ECO:0000256" key="1">
    <source>
        <dbReference type="SAM" id="Phobius"/>
    </source>
</evidence>
<sequence length="106" mass="11875">MNNMIDVLPNVAPTLTSVSEWLYTNFTLILILSSIAIGLLIICLILFQNPKITTLLNKLLIYVVVGLFTLSIFMLLTLLIGVYFESDTSNSDMNKTSKHFGTMQML</sequence>
<accession>A0AAQ0LWM9</accession>
<comment type="caution">
    <text evidence="2">The sequence shown here is derived from an EMBL/GenBank/DDBJ whole genome shotgun (WGS) entry which is preliminary data.</text>
</comment>
<feature type="transmembrane region" description="Helical" evidence="1">
    <location>
        <begin position="59"/>
        <end position="84"/>
    </location>
</feature>
<keyword evidence="1" id="KW-0472">Membrane</keyword>
<dbReference type="EMBL" id="QXUI01000011">
    <property type="protein sequence ID" value="RIM90973.1"/>
    <property type="molecule type" value="Genomic_DNA"/>
</dbReference>
<keyword evidence="1" id="KW-1133">Transmembrane helix</keyword>
<dbReference type="AlphaFoldDB" id="A0AAQ0LWM9"/>
<evidence type="ECO:0000313" key="2">
    <source>
        <dbReference type="EMBL" id="RIM90973.1"/>
    </source>
</evidence>
<dbReference type="Proteomes" id="UP000285579">
    <property type="component" value="Unassembled WGS sequence"/>
</dbReference>
<dbReference type="RefSeq" id="WP_119555510.1">
    <property type="nucleotide sequence ID" value="NZ_QXUI01000011.1"/>
</dbReference>
<organism evidence="2 3">
    <name type="scientific">Staphylococcus xylosus</name>
    <dbReference type="NCBI Taxonomy" id="1288"/>
    <lineage>
        <taxon>Bacteria</taxon>
        <taxon>Bacillati</taxon>
        <taxon>Bacillota</taxon>
        <taxon>Bacilli</taxon>
        <taxon>Bacillales</taxon>
        <taxon>Staphylococcaceae</taxon>
        <taxon>Staphylococcus</taxon>
    </lineage>
</organism>
<reference evidence="2 3" key="1">
    <citation type="journal article" date="2016" name="Front. Microbiol.">
        <title>Comprehensive Phylogenetic Analysis of Bovine Non-aureus Staphylococci Species Based on Whole-Genome Sequencing.</title>
        <authorList>
            <person name="Naushad S."/>
            <person name="Barkema H.W."/>
            <person name="Luby C."/>
            <person name="Condas L.A."/>
            <person name="Nobrega D.B."/>
            <person name="Carson D.A."/>
            <person name="De Buck J."/>
        </authorList>
    </citation>
    <scope>NUCLEOTIDE SEQUENCE [LARGE SCALE GENOMIC DNA]</scope>
    <source>
        <strain evidence="2 3">SNUC 1349</strain>
    </source>
</reference>
<keyword evidence="1" id="KW-0812">Transmembrane</keyword>
<evidence type="ECO:0000313" key="3">
    <source>
        <dbReference type="Proteomes" id="UP000285579"/>
    </source>
</evidence>